<feature type="compositionally biased region" description="Low complexity" evidence="1">
    <location>
        <begin position="155"/>
        <end position="222"/>
    </location>
</feature>
<dbReference type="Proteomes" id="UP000284706">
    <property type="component" value="Unassembled WGS sequence"/>
</dbReference>
<evidence type="ECO:0000313" key="4">
    <source>
        <dbReference type="Proteomes" id="UP000284706"/>
    </source>
</evidence>
<sequence length="452" mass="46360">MPSPQVIIVDDTDGAISYSGPWSPASNPGAHDGTLHQTSTSGSSNTLTYVGSPSVTIFGSSQPCDGHRSNAIYQITMDGVTTPIMSVVCDKEFQNGLSVNAQGQGTSGVNARHVVTLTNLGGSQNLPLMLDYIQYISYVEDSPTSVAQPPPPSTTPAGSPVNQGSTPTTTATAGPAAHSSSSSASPAVGQSSGVAASSGLPKTTSTTSSPLNSGSKSLSPSTTVELTTISGVATSITVVTTPTPTTGSNDSNVSSTSAESRSSSRTMTGAIVGGIIAAIIFTLLLVLLYSRRRRILRYIVPSQESGESVSPFHLAPNSSSEEDGVLAHGPSHTTFPVDEKRALTSAPASRPHTADSTQAPEAVTRAETEYSSSSSPSVAPLIPMRQRSPSPSSTAVLPYLRKSNVPRGQYTSGISGFSDVPPAYDSVRNTNMAAPAVPIPAPPSPTSELEYH</sequence>
<organism evidence="3 4">
    <name type="scientific">Gymnopilus dilepis</name>
    <dbReference type="NCBI Taxonomy" id="231916"/>
    <lineage>
        <taxon>Eukaryota</taxon>
        <taxon>Fungi</taxon>
        <taxon>Dikarya</taxon>
        <taxon>Basidiomycota</taxon>
        <taxon>Agaricomycotina</taxon>
        <taxon>Agaricomycetes</taxon>
        <taxon>Agaricomycetidae</taxon>
        <taxon>Agaricales</taxon>
        <taxon>Agaricineae</taxon>
        <taxon>Hymenogastraceae</taxon>
        <taxon>Gymnopilus</taxon>
    </lineage>
</organism>
<dbReference type="EMBL" id="NHYE01005113">
    <property type="protein sequence ID" value="PPQ76844.1"/>
    <property type="molecule type" value="Genomic_DNA"/>
</dbReference>
<feature type="region of interest" description="Disordered" evidence="1">
    <location>
        <begin position="18"/>
        <end position="44"/>
    </location>
</feature>
<keyword evidence="4" id="KW-1185">Reference proteome</keyword>
<feature type="region of interest" description="Disordered" evidence="1">
    <location>
        <begin position="433"/>
        <end position="452"/>
    </location>
</feature>
<feature type="region of interest" description="Disordered" evidence="1">
    <location>
        <begin position="142"/>
        <end position="222"/>
    </location>
</feature>
<evidence type="ECO:0000256" key="2">
    <source>
        <dbReference type="SAM" id="Phobius"/>
    </source>
</evidence>
<feature type="region of interest" description="Disordered" evidence="1">
    <location>
        <begin position="239"/>
        <end position="265"/>
    </location>
</feature>
<name>A0A409WEA6_9AGAR</name>
<comment type="caution">
    <text evidence="3">The sequence shown here is derived from an EMBL/GenBank/DDBJ whole genome shotgun (WGS) entry which is preliminary data.</text>
</comment>
<keyword evidence="2" id="KW-0472">Membrane</keyword>
<evidence type="ECO:0008006" key="5">
    <source>
        <dbReference type="Google" id="ProtNLM"/>
    </source>
</evidence>
<keyword evidence="2" id="KW-0812">Transmembrane</keyword>
<dbReference type="STRING" id="231916.A0A409WEA6"/>
<protein>
    <recommendedName>
        <fullName evidence="5">Mid2 domain-containing protein</fullName>
    </recommendedName>
</protein>
<feature type="region of interest" description="Disordered" evidence="1">
    <location>
        <begin position="306"/>
        <end position="397"/>
    </location>
</feature>
<feature type="transmembrane region" description="Helical" evidence="2">
    <location>
        <begin position="267"/>
        <end position="289"/>
    </location>
</feature>
<feature type="compositionally biased region" description="Polar residues" evidence="1">
    <location>
        <begin position="35"/>
        <end position="44"/>
    </location>
</feature>
<keyword evidence="2" id="KW-1133">Transmembrane helix</keyword>
<proteinExistence type="predicted"/>
<dbReference type="InParanoid" id="A0A409WEA6"/>
<gene>
    <name evidence="3" type="ORF">CVT26_002299</name>
</gene>
<dbReference type="AlphaFoldDB" id="A0A409WEA6"/>
<evidence type="ECO:0000256" key="1">
    <source>
        <dbReference type="SAM" id="MobiDB-lite"/>
    </source>
</evidence>
<reference evidence="3 4" key="1">
    <citation type="journal article" date="2018" name="Evol. Lett.">
        <title>Horizontal gene cluster transfer increased hallucinogenic mushroom diversity.</title>
        <authorList>
            <person name="Reynolds H.T."/>
            <person name="Vijayakumar V."/>
            <person name="Gluck-Thaler E."/>
            <person name="Korotkin H.B."/>
            <person name="Matheny P.B."/>
            <person name="Slot J.C."/>
        </authorList>
    </citation>
    <scope>NUCLEOTIDE SEQUENCE [LARGE SCALE GENOMIC DNA]</scope>
    <source>
        <strain evidence="3 4">SRW20</strain>
    </source>
</reference>
<evidence type="ECO:0000313" key="3">
    <source>
        <dbReference type="EMBL" id="PPQ76844.1"/>
    </source>
</evidence>
<dbReference type="OrthoDB" id="3052647at2759"/>
<accession>A0A409WEA6</accession>